<dbReference type="AlphaFoldDB" id="A0A5E4RI21"/>
<dbReference type="UniPathway" id="UPA00034">
    <property type="reaction ID" value="UER00017"/>
</dbReference>
<dbReference type="GO" id="GO:0009089">
    <property type="term" value="P:lysine biosynthetic process via diaminopimelate"/>
    <property type="evidence" value="ECO:0007669"/>
    <property type="project" value="UniProtKB-UniRule"/>
</dbReference>
<keyword evidence="5 12" id="KW-0963">Cytoplasm</keyword>
<evidence type="ECO:0000256" key="12">
    <source>
        <dbReference type="HAMAP-Rule" id="MF_00418"/>
    </source>
</evidence>
<comment type="catalytic activity">
    <reaction evidence="11 12">
        <text>L-aspartate 4-semialdehyde + pyruvate = (2S,4S)-4-hydroxy-2,3,4,5-tetrahydrodipicolinate + H2O + H(+)</text>
        <dbReference type="Rhea" id="RHEA:34171"/>
        <dbReference type="ChEBI" id="CHEBI:15361"/>
        <dbReference type="ChEBI" id="CHEBI:15377"/>
        <dbReference type="ChEBI" id="CHEBI:15378"/>
        <dbReference type="ChEBI" id="CHEBI:67139"/>
        <dbReference type="ChEBI" id="CHEBI:537519"/>
        <dbReference type="EC" id="4.3.3.7"/>
    </reaction>
</comment>
<keyword evidence="9 12" id="KW-0456">Lyase</keyword>
<feature type="active site" description="Proton donor/acceptor" evidence="12 14">
    <location>
        <position position="158"/>
    </location>
</feature>
<evidence type="ECO:0000256" key="5">
    <source>
        <dbReference type="ARBA" id="ARBA00022490"/>
    </source>
</evidence>
<dbReference type="InterPro" id="IPR020625">
    <property type="entry name" value="Schiff_base-form_aldolases_AS"/>
</dbReference>
<feature type="binding site" evidence="12 15">
    <location>
        <position position="71"/>
    </location>
    <ligand>
        <name>pyruvate</name>
        <dbReference type="ChEBI" id="CHEBI:15361"/>
    </ligand>
</feature>
<feature type="active site" description="Schiff-base intermediate with substrate" evidence="12 14">
    <location>
        <position position="186"/>
    </location>
</feature>
<dbReference type="Pfam" id="PF00701">
    <property type="entry name" value="DHDPS"/>
    <property type="match status" value="1"/>
</dbReference>
<keyword evidence="6 12" id="KW-0028">Amino-acid biosynthesis</keyword>
<evidence type="ECO:0000256" key="8">
    <source>
        <dbReference type="ARBA" id="ARBA00023154"/>
    </source>
</evidence>
<sequence length="335" mass="34725">MQDAQPQTTSPLSTVSSATSAHAGFRGIWLPLVTPFVRDGANTPVDHAALRRLVAHYRRSGIAGFVICGTTGEAAALDDAEQLAVLETVLGEADGTPVIAGLAGNHLGHTLARLDAFNALPLAGVLTPAPYYIRPSQAGLVDWFRTLADRSDAPLVLYDIPYRTGATLTLDTLLTLAGHGNIRAIKDCGGNAHTTQALIADGRLSVLAGEDHQLLSTLAMGGHGAIIASSHCRPAHFAALYRAVQSQQLAAARVRFHAVMPVVKLLFAQANPGPVKAWLAREGLLDDVLRAPMTSASPALAQQLVDAVAAIDAEFGVQVAAPADAANAVSAVGTA</sequence>
<evidence type="ECO:0000313" key="16">
    <source>
        <dbReference type="EMBL" id="VVD62204.1"/>
    </source>
</evidence>
<dbReference type="PANTHER" id="PTHR12128:SF66">
    <property type="entry name" value="4-HYDROXY-2-OXOGLUTARATE ALDOLASE, MITOCHONDRIAL"/>
    <property type="match status" value="1"/>
</dbReference>
<dbReference type="PRINTS" id="PR00146">
    <property type="entry name" value="DHPICSNTHASE"/>
</dbReference>
<evidence type="ECO:0000256" key="11">
    <source>
        <dbReference type="ARBA" id="ARBA00047836"/>
    </source>
</evidence>
<dbReference type="NCBIfam" id="TIGR00674">
    <property type="entry name" value="dapA"/>
    <property type="match status" value="1"/>
</dbReference>
<dbReference type="HAMAP" id="MF_00418">
    <property type="entry name" value="DapA"/>
    <property type="match status" value="1"/>
</dbReference>
<name>A0A5E4RI21_9BURK</name>
<dbReference type="SUPFAM" id="SSF51569">
    <property type="entry name" value="Aldolase"/>
    <property type="match status" value="1"/>
</dbReference>
<dbReference type="InterPro" id="IPR013785">
    <property type="entry name" value="Aldolase_TIM"/>
</dbReference>
<gene>
    <name evidence="12" type="primary">dapA</name>
    <name evidence="16" type="ORF">PAN31108_00169</name>
</gene>
<comment type="function">
    <text evidence="1 12">Catalyzes the condensation of (S)-aspartate-beta-semialdehyde [(S)-ASA] and pyruvate to 4-hydroxy-tetrahydrodipicolinate (HTPA).</text>
</comment>
<evidence type="ECO:0000256" key="15">
    <source>
        <dbReference type="PIRSR" id="PIRSR001365-2"/>
    </source>
</evidence>
<keyword evidence="10 12" id="KW-0704">Schiff base</keyword>
<keyword evidence="7 12" id="KW-0220">Diaminopimelate biosynthesis</keyword>
<dbReference type="InterPro" id="IPR005263">
    <property type="entry name" value="DapA"/>
</dbReference>
<dbReference type="GO" id="GO:0005737">
    <property type="term" value="C:cytoplasm"/>
    <property type="evidence" value="ECO:0007669"/>
    <property type="project" value="UniProtKB-SubCell"/>
</dbReference>
<dbReference type="EC" id="4.3.3.7" evidence="4 12"/>
<evidence type="ECO:0000256" key="6">
    <source>
        <dbReference type="ARBA" id="ARBA00022605"/>
    </source>
</evidence>
<feature type="site" description="Part of a proton relay during catalysis" evidence="12">
    <location>
        <position position="132"/>
    </location>
</feature>
<evidence type="ECO:0000256" key="3">
    <source>
        <dbReference type="ARBA" id="ARBA00007592"/>
    </source>
</evidence>
<dbReference type="Gene3D" id="3.20.20.70">
    <property type="entry name" value="Aldolase class I"/>
    <property type="match status" value="1"/>
</dbReference>
<comment type="pathway">
    <text evidence="2 12">Amino-acid biosynthesis; L-lysine biosynthesis via DAP pathway; (S)-tetrahydrodipicolinate from L-aspartate: step 3/4.</text>
</comment>
<evidence type="ECO:0000256" key="1">
    <source>
        <dbReference type="ARBA" id="ARBA00003294"/>
    </source>
</evidence>
<dbReference type="GO" id="GO:0019877">
    <property type="term" value="P:diaminopimelate biosynthetic process"/>
    <property type="evidence" value="ECO:0007669"/>
    <property type="project" value="UniProtKB-UniRule"/>
</dbReference>
<comment type="subunit">
    <text evidence="12">Homotetramer; dimer of dimers.</text>
</comment>
<evidence type="ECO:0000256" key="14">
    <source>
        <dbReference type="PIRSR" id="PIRSR001365-1"/>
    </source>
</evidence>
<feature type="site" description="Part of a proton relay during catalysis" evidence="12">
    <location>
        <position position="70"/>
    </location>
</feature>
<dbReference type="SMART" id="SM01130">
    <property type="entry name" value="DHDPS"/>
    <property type="match status" value="1"/>
</dbReference>
<evidence type="ECO:0000256" key="13">
    <source>
        <dbReference type="PIRNR" id="PIRNR001365"/>
    </source>
</evidence>
<accession>A0A5E4RI21</accession>
<comment type="subcellular location">
    <subcellularLocation>
        <location evidence="12">Cytoplasm</location>
    </subcellularLocation>
</comment>
<protein>
    <recommendedName>
        <fullName evidence="4 12">4-hydroxy-tetrahydrodipicolinate synthase</fullName>
        <shortName evidence="12">HTPA synthase</shortName>
        <ecNumber evidence="4 12">4.3.3.7</ecNumber>
    </recommendedName>
</protein>
<keyword evidence="17" id="KW-1185">Reference proteome</keyword>
<dbReference type="PANTHER" id="PTHR12128">
    <property type="entry name" value="DIHYDRODIPICOLINATE SYNTHASE"/>
    <property type="match status" value="1"/>
</dbReference>
<dbReference type="PIRSF" id="PIRSF001365">
    <property type="entry name" value="DHDPS"/>
    <property type="match status" value="1"/>
</dbReference>
<organism evidence="16 17">
    <name type="scientific">Pandoraea anhela</name>
    <dbReference type="NCBI Taxonomy" id="2508295"/>
    <lineage>
        <taxon>Bacteria</taxon>
        <taxon>Pseudomonadati</taxon>
        <taxon>Pseudomonadota</taxon>
        <taxon>Betaproteobacteria</taxon>
        <taxon>Burkholderiales</taxon>
        <taxon>Burkholderiaceae</taxon>
        <taxon>Pandoraea</taxon>
    </lineage>
</organism>
<feature type="binding site" evidence="12 15">
    <location>
        <position position="226"/>
    </location>
    <ligand>
        <name>pyruvate</name>
        <dbReference type="ChEBI" id="CHEBI:15361"/>
    </ligand>
</feature>
<dbReference type="GO" id="GO:0008840">
    <property type="term" value="F:4-hydroxy-tetrahydrodipicolinate synthase activity"/>
    <property type="evidence" value="ECO:0007669"/>
    <property type="project" value="UniProtKB-UniRule"/>
</dbReference>
<evidence type="ECO:0000256" key="9">
    <source>
        <dbReference type="ARBA" id="ARBA00023239"/>
    </source>
</evidence>
<dbReference type="InterPro" id="IPR002220">
    <property type="entry name" value="DapA-like"/>
</dbReference>
<keyword evidence="8 12" id="KW-0457">Lysine biosynthesis</keyword>
<evidence type="ECO:0000256" key="4">
    <source>
        <dbReference type="ARBA" id="ARBA00012086"/>
    </source>
</evidence>
<evidence type="ECO:0000256" key="10">
    <source>
        <dbReference type="ARBA" id="ARBA00023270"/>
    </source>
</evidence>
<comment type="caution">
    <text evidence="12">Was originally thought to be a dihydrodipicolinate synthase (DHDPS), catalyzing the condensation of (S)-aspartate-beta-semialdehyde [(S)-ASA] and pyruvate to dihydrodipicolinate (DHDP). However, it was shown in E.coli that the product of the enzymatic reaction is not dihydrodipicolinate but in fact (4S)-4-hydroxy-2,3,4,5-tetrahydro-(2S)-dipicolinic acid (HTPA), and that the consecutive dehydration reaction leading to DHDP is not spontaneous but catalyzed by DapB.</text>
</comment>
<dbReference type="CDD" id="cd00950">
    <property type="entry name" value="DHDPS"/>
    <property type="match status" value="1"/>
</dbReference>
<reference evidence="16 17" key="1">
    <citation type="submission" date="2019-08" db="EMBL/GenBank/DDBJ databases">
        <authorList>
            <person name="Peeters C."/>
        </authorList>
    </citation>
    <scope>NUCLEOTIDE SEQUENCE [LARGE SCALE GENOMIC DNA]</scope>
    <source>
        <strain evidence="16 17">LMG 31108</strain>
    </source>
</reference>
<evidence type="ECO:0000256" key="7">
    <source>
        <dbReference type="ARBA" id="ARBA00022915"/>
    </source>
</evidence>
<evidence type="ECO:0000313" key="17">
    <source>
        <dbReference type="Proteomes" id="UP000406256"/>
    </source>
</evidence>
<proteinExistence type="inferred from homology"/>
<evidence type="ECO:0000256" key="2">
    <source>
        <dbReference type="ARBA" id="ARBA00005120"/>
    </source>
</evidence>
<dbReference type="OrthoDB" id="9782828at2"/>
<dbReference type="PROSITE" id="PS00666">
    <property type="entry name" value="DHDPS_2"/>
    <property type="match status" value="1"/>
</dbReference>
<dbReference type="Proteomes" id="UP000406256">
    <property type="component" value="Unassembled WGS sequence"/>
</dbReference>
<comment type="similarity">
    <text evidence="3 12 13">Belongs to the DapA family.</text>
</comment>
<dbReference type="RefSeq" id="WP_150667018.1">
    <property type="nucleotide sequence ID" value="NZ_CABPSB010000001.1"/>
</dbReference>
<dbReference type="EMBL" id="CABPSB010000001">
    <property type="protein sequence ID" value="VVD62204.1"/>
    <property type="molecule type" value="Genomic_DNA"/>
</dbReference>